<dbReference type="Proteomes" id="UP000248916">
    <property type="component" value="Unassembled WGS sequence"/>
</dbReference>
<keyword evidence="2" id="KW-0418">Kinase</keyword>
<dbReference type="SUPFAM" id="SSF53067">
    <property type="entry name" value="Actin-like ATPase domain"/>
    <property type="match status" value="1"/>
</dbReference>
<reference evidence="2 3" key="1">
    <citation type="submission" date="2018-06" db="EMBL/GenBank/DDBJ databases">
        <title>Genomic Encyclopedia of Archaeal and Bacterial Type Strains, Phase II (KMG-II): from individual species to whole genera.</title>
        <authorList>
            <person name="Goeker M."/>
        </authorList>
    </citation>
    <scope>NUCLEOTIDE SEQUENCE [LARGE SCALE GENOMIC DNA]</scope>
    <source>
        <strain evidence="2 3">DSM 22009</strain>
    </source>
</reference>
<keyword evidence="2" id="KW-0808">Transferase</keyword>
<dbReference type="Gene3D" id="1.10.10.10">
    <property type="entry name" value="Winged helix-like DNA-binding domain superfamily/Winged helix DNA-binding domain"/>
    <property type="match status" value="1"/>
</dbReference>
<protein>
    <submittedName>
        <fullName evidence="2">Putative NBD/HSP70 family sugar kinase</fullName>
    </submittedName>
</protein>
<proteinExistence type="inferred from homology"/>
<dbReference type="Pfam" id="PF00480">
    <property type="entry name" value="ROK"/>
    <property type="match status" value="1"/>
</dbReference>
<dbReference type="InterPro" id="IPR036388">
    <property type="entry name" value="WH-like_DNA-bd_sf"/>
</dbReference>
<comment type="similarity">
    <text evidence="1">Belongs to the ROK (NagC/XylR) family.</text>
</comment>
<evidence type="ECO:0000313" key="2">
    <source>
        <dbReference type="EMBL" id="PZX16964.1"/>
    </source>
</evidence>
<name>A0A2W7NJT5_9RHOB</name>
<organism evidence="2 3">
    <name type="scientific">Palleronia aestuarii</name>
    <dbReference type="NCBI Taxonomy" id="568105"/>
    <lineage>
        <taxon>Bacteria</taxon>
        <taxon>Pseudomonadati</taxon>
        <taxon>Pseudomonadota</taxon>
        <taxon>Alphaproteobacteria</taxon>
        <taxon>Rhodobacterales</taxon>
        <taxon>Roseobacteraceae</taxon>
        <taxon>Palleronia</taxon>
    </lineage>
</organism>
<sequence>MITRDLGAGRPLRMRVFDYIRASGPVSRARVAQLMGISPGTISTITAELIEAGVLEELPDRRKASVSPRGRPPVSLAVRADAFVVAGIKLSIRDRTAVLLDCAGNRLAAAQADALSGSLTPTEQIDAIGEMVEDLLSQSGRLRSDLGAIGIGLPGFVQHATGHVHWSPVLNEERIDLGRLATERLGVPVTVDNDANLVALAELWFGLGREKADFAVVTVEQGVGFGVVLNHELFRGSNGFGVELGHTKVQIDGALCRCGQRGCLEAYLADYAIAREAAVTLKLTETAQPPIPELIDRLRTSADAGDARAAEVFLRARRHLAAGLSTVVNLFNPTLLILSGGRLRYDWLDAEDLLAEMADFTIKAGDPPALRIHEWGDQLWAQGAAALALSHATDVELGLEAVA</sequence>
<dbReference type="AlphaFoldDB" id="A0A2W7NJT5"/>
<evidence type="ECO:0000256" key="1">
    <source>
        <dbReference type="ARBA" id="ARBA00006479"/>
    </source>
</evidence>
<dbReference type="InterPro" id="IPR036390">
    <property type="entry name" value="WH_DNA-bd_sf"/>
</dbReference>
<dbReference type="Gene3D" id="3.30.420.40">
    <property type="match status" value="2"/>
</dbReference>
<dbReference type="PANTHER" id="PTHR18964">
    <property type="entry name" value="ROK (REPRESSOR, ORF, KINASE) FAMILY"/>
    <property type="match status" value="1"/>
</dbReference>
<dbReference type="SUPFAM" id="SSF46785">
    <property type="entry name" value="Winged helix' DNA-binding domain"/>
    <property type="match status" value="1"/>
</dbReference>
<accession>A0A2W7NJT5</accession>
<dbReference type="GO" id="GO:0016301">
    <property type="term" value="F:kinase activity"/>
    <property type="evidence" value="ECO:0007669"/>
    <property type="project" value="UniProtKB-KW"/>
</dbReference>
<keyword evidence="3" id="KW-1185">Reference proteome</keyword>
<dbReference type="PANTHER" id="PTHR18964:SF149">
    <property type="entry name" value="BIFUNCTIONAL UDP-N-ACETYLGLUCOSAMINE 2-EPIMERASE_N-ACETYLMANNOSAMINE KINASE"/>
    <property type="match status" value="1"/>
</dbReference>
<dbReference type="InterPro" id="IPR043129">
    <property type="entry name" value="ATPase_NBD"/>
</dbReference>
<dbReference type="InterPro" id="IPR000600">
    <property type="entry name" value="ROK"/>
</dbReference>
<evidence type="ECO:0000313" key="3">
    <source>
        <dbReference type="Proteomes" id="UP000248916"/>
    </source>
</evidence>
<dbReference type="EMBL" id="QKZL01000005">
    <property type="protein sequence ID" value="PZX16964.1"/>
    <property type="molecule type" value="Genomic_DNA"/>
</dbReference>
<gene>
    <name evidence="2" type="ORF">LX81_01594</name>
</gene>
<comment type="caution">
    <text evidence="2">The sequence shown here is derived from an EMBL/GenBank/DDBJ whole genome shotgun (WGS) entry which is preliminary data.</text>
</comment>